<evidence type="ECO:0000313" key="4">
    <source>
        <dbReference type="EMBL" id="KAF8709111.1"/>
    </source>
</evidence>
<keyword evidence="2" id="KW-0472">Membrane</keyword>
<sequence>MSISIFLLLELCSLVAALPAGGSGGTRGGSSGGTRGSGGSSGSSSGGSSSSSGGSSSTGGGKKGSGWTSSRNNGSRSSSGPLSKTAKIILAVIGGIILLVILFVLFKIFRDRYRKRKETKYSPPPEKATSSSPSVSSARSSIEHPATLSHNPGHTQAAVHPTPHPTTNAELTSAVMTGEGSRAGHGESGAGSGSRGGVGPVQWELRALAAISKGMSTNNINPPPHGAPPSGTTEAIKVRPSPHALLGRQY</sequence>
<dbReference type="Proteomes" id="UP000602905">
    <property type="component" value="Unassembled WGS sequence"/>
</dbReference>
<gene>
    <name evidence="4" type="ORF">RHS03_03027</name>
</gene>
<feature type="compositionally biased region" description="Gly residues" evidence="1">
    <location>
        <begin position="23"/>
        <end position="45"/>
    </location>
</feature>
<protein>
    <submittedName>
        <fullName evidence="4">Uncharacterized protein</fullName>
    </submittedName>
</protein>
<dbReference type="AlphaFoldDB" id="A0A8H7HWX1"/>
<keyword evidence="2" id="KW-0812">Transmembrane</keyword>
<feature type="compositionally biased region" description="Polar residues" evidence="1">
    <location>
        <begin position="165"/>
        <end position="175"/>
    </location>
</feature>
<accession>A0A8H7HWX1</accession>
<keyword evidence="2" id="KW-1133">Transmembrane helix</keyword>
<feature type="signal peptide" evidence="3">
    <location>
        <begin position="1"/>
        <end position="17"/>
    </location>
</feature>
<name>A0A8H7HWX1_9AGAM</name>
<evidence type="ECO:0000256" key="3">
    <source>
        <dbReference type="SAM" id="SignalP"/>
    </source>
</evidence>
<feature type="region of interest" description="Disordered" evidence="1">
    <location>
        <begin position="116"/>
        <end position="199"/>
    </location>
</feature>
<reference evidence="4" key="1">
    <citation type="submission" date="2020-09" db="EMBL/GenBank/DDBJ databases">
        <title>Comparative genome analyses of four rice-infecting Rhizoctonia solani isolates reveal extensive enrichment of homogalacturonan modification genes.</title>
        <authorList>
            <person name="Lee D.-Y."/>
            <person name="Jeon J."/>
            <person name="Kim K.-T."/>
            <person name="Cheong K."/>
            <person name="Song H."/>
            <person name="Choi G."/>
            <person name="Ko J."/>
            <person name="Opiyo S.O."/>
            <person name="Zuo S."/>
            <person name="Madhav S."/>
            <person name="Lee Y.-H."/>
            <person name="Wang G.-L."/>
        </authorList>
    </citation>
    <scope>NUCLEOTIDE SEQUENCE</scope>
    <source>
        <strain evidence="4">AG1-IA WGL</strain>
    </source>
</reference>
<feature type="transmembrane region" description="Helical" evidence="2">
    <location>
        <begin position="88"/>
        <end position="109"/>
    </location>
</feature>
<feature type="compositionally biased region" description="Low complexity" evidence="1">
    <location>
        <begin position="46"/>
        <end position="55"/>
    </location>
</feature>
<organism evidence="4 5">
    <name type="scientific">Rhizoctonia solani</name>
    <dbReference type="NCBI Taxonomy" id="456999"/>
    <lineage>
        <taxon>Eukaryota</taxon>
        <taxon>Fungi</taxon>
        <taxon>Dikarya</taxon>
        <taxon>Basidiomycota</taxon>
        <taxon>Agaricomycotina</taxon>
        <taxon>Agaricomycetes</taxon>
        <taxon>Cantharellales</taxon>
        <taxon>Ceratobasidiaceae</taxon>
        <taxon>Rhizoctonia</taxon>
    </lineage>
</organism>
<feature type="compositionally biased region" description="Gly residues" evidence="1">
    <location>
        <begin position="181"/>
        <end position="199"/>
    </location>
</feature>
<feature type="region of interest" description="Disordered" evidence="1">
    <location>
        <begin position="219"/>
        <end position="250"/>
    </location>
</feature>
<evidence type="ECO:0000256" key="2">
    <source>
        <dbReference type="SAM" id="Phobius"/>
    </source>
</evidence>
<feature type="compositionally biased region" description="Low complexity" evidence="1">
    <location>
        <begin position="65"/>
        <end position="81"/>
    </location>
</feature>
<comment type="caution">
    <text evidence="4">The sequence shown here is derived from an EMBL/GenBank/DDBJ whole genome shotgun (WGS) entry which is preliminary data.</text>
</comment>
<evidence type="ECO:0000256" key="1">
    <source>
        <dbReference type="SAM" id="MobiDB-lite"/>
    </source>
</evidence>
<feature type="compositionally biased region" description="Low complexity" evidence="1">
    <location>
        <begin position="130"/>
        <end position="140"/>
    </location>
</feature>
<feature type="region of interest" description="Disordered" evidence="1">
    <location>
        <begin position="23"/>
        <end position="81"/>
    </location>
</feature>
<keyword evidence="3" id="KW-0732">Signal</keyword>
<feature type="non-terminal residue" evidence="4">
    <location>
        <position position="1"/>
    </location>
</feature>
<feature type="chain" id="PRO_5034882768" evidence="3">
    <location>
        <begin position="18"/>
        <end position="250"/>
    </location>
</feature>
<dbReference type="EMBL" id="JACYCD010000048">
    <property type="protein sequence ID" value="KAF8709111.1"/>
    <property type="molecule type" value="Genomic_DNA"/>
</dbReference>
<proteinExistence type="predicted"/>
<dbReference type="OrthoDB" id="3262637at2759"/>
<evidence type="ECO:0000313" key="5">
    <source>
        <dbReference type="Proteomes" id="UP000602905"/>
    </source>
</evidence>